<dbReference type="EMBL" id="JDVG02000617">
    <property type="protein sequence ID" value="KFB70979.1"/>
    <property type="molecule type" value="Genomic_DNA"/>
</dbReference>
<name>A0A080M1B3_9PROT</name>
<protein>
    <submittedName>
        <fullName evidence="3">Four helix bundle sensory module for signal transduction</fullName>
    </submittedName>
</protein>
<proteinExistence type="predicted"/>
<dbReference type="Proteomes" id="UP000020077">
    <property type="component" value="Unassembled WGS sequence"/>
</dbReference>
<evidence type="ECO:0000259" key="2">
    <source>
        <dbReference type="Pfam" id="PF12729"/>
    </source>
</evidence>
<keyword evidence="1" id="KW-0472">Membrane</keyword>
<accession>A0A080M1B3</accession>
<reference evidence="3 4" key="1">
    <citation type="submission" date="2014-02" db="EMBL/GenBank/DDBJ databases">
        <title>Expanding our view of genomic diversity in Candidatus Accumulibacter clades.</title>
        <authorList>
            <person name="Skennerton C.T."/>
            <person name="Barr J.J."/>
            <person name="Slater F.R."/>
            <person name="Bond P.L."/>
            <person name="Tyson G.W."/>
        </authorList>
    </citation>
    <scope>NUCLEOTIDE SEQUENCE [LARGE SCALE GENOMIC DNA]</scope>
    <source>
        <strain evidence="4">BA-91</strain>
    </source>
</reference>
<organism evidence="3 4">
    <name type="scientific">Candidatus Accumulibacter phosphatis</name>
    <dbReference type="NCBI Taxonomy" id="327160"/>
    <lineage>
        <taxon>Bacteria</taxon>
        <taxon>Pseudomonadati</taxon>
        <taxon>Pseudomonadota</taxon>
        <taxon>Betaproteobacteria</taxon>
        <taxon>Candidatus Accumulibacter</taxon>
    </lineage>
</organism>
<dbReference type="AlphaFoldDB" id="A0A080M1B3"/>
<dbReference type="Pfam" id="PF12729">
    <property type="entry name" value="4HB_MCP_1"/>
    <property type="match status" value="1"/>
</dbReference>
<evidence type="ECO:0000256" key="1">
    <source>
        <dbReference type="SAM" id="Phobius"/>
    </source>
</evidence>
<evidence type="ECO:0000313" key="4">
    <source>
        <dbReference type="Proteomes" id="UP000020077"/>
    </source>
</evidence>
<keyword evidence="1" id="KW-1133">Transmembrane helix</keyword>
<evidence type="ECO:0000313" key="3">
    <source>
        <dbReference type="EMBL" id="KFB70979.1"/>
    </source>
</evidence>
<dbReference type="InterPro" id="IPR024478">
    <property type="entry name" value="HlyB_4HB_MCP"/>
</dbReference>
<gene>
    <name evidence="3" type="ORF">AW09_003909</name>
</gene>
<keyword evidence="1" id="KW-0812">Transmembrane</keyword>
<feature type="domain" description="Chemotaxis methyl-accepting receptor HlyB-like 4HB MCP" evidence="2">
    <location>
        <begin position="2"/>
        <end position="95"/>
    </location>
</feature>
<comment type="caution">
    <text evidence="3">The sequence shown here is derived from an EMBL/GenBank/DDBJ whole genome shotgun (WGS) entry which is preliminary data.</text>
</comment>
<feature type="transmembrane region" description="Helical" evidence="1">
    <location>
        <begin position="7"/>
        <end position="26"/>
    </location>
</feature>
<sequence>MNLFQKILIPPAVWMIFMLVLSVVGYQSLDVQRQAIDELFNTRVQHLQLALQVREGILDVHSRTYRLMTWAGTLDENAEEMGAQAQQLQELMNFFQLTDHRQGCE</sequence>